<dbReference type="GO" id="GO:0015990">
    <property type="term" value="P:electron transport coupled proton transport"/>
    <property type="evidence" value="ECO:0007669"/>
    <property type="project" value="TreeGrafter"/>
</dbReference>
<dbReference type="PANTHER" id="PTHR42829:SF2">
    <property type="entry name" value="NADH-UBIQUINONE OXIDOREDUCTASE CHAIN 5"/>
    <property type="match status" value="1"/>
</dbReference>
<evidence type="ECO:0000256" key="4">
    <source>
        <dbReference type="ARBA" id="ARBA00021096"/>
    </source>
</evidence>
<evidence type="ECO:0000259" key="20">
    <source>
        <dbReference type="Pfam" id="PF06455"/>
    </source>
</evidence>
<dbReference type="GO" id="GO:0005743">
    <property type="term" value="C:mitochondrial inner membrane"/>
    <property type="evidence" value="ECO:0007669"/>
    <property type="project" value="UniProtKB-SubCell"/>
</dbReference>
<dbReference type="Pfam" id="PF00662">
    <property type="entry name" value="Proton_antipo_N"/>
    <property type="match status" value="1"/>
</dbReference>
<evidence type="ECO:0000313" key="21">
    <source>
        <dbReference type="EMBL" id="ACH81748.1"/>
    </source>
</evidence>
<sequence length="562" mass="66732">MIMLYYISSMLFLIISSMMMMIGMFMLLNKMTYFMEWNVMIMNTVNMNFFIYMDWIMLMFMFTVLLISSMIMLYCCEYMAHDYNNIRFFFLVFFFILSMLLMIISPNMISILIGWDGLGLISYCLVIFYQNNYSFNSGMLTILLNRIGDVTILISISLMLTMGNWNFIFMDKVNWMIILMIMISAFTKSAQFPFSSWLPAAMAAPTPVSSLVHSSTLVTAGVYLLIRFHYLIYKNEYILSIIMMISLMTMMMAGFSANFEYDMKKIIAFSTLSQLGLMMLIFAFKNWELSYFHLIIHAMFKSMMFMCSGILIHGMLNYQDIRFLGKLKYFMPLTFSMLMISNLSLCGMPFMSGFYSKDQILENLFMNNNNLIIYLFVLISTGLTVSYSIRLIYYLLFKTLNFNNFNNIKEYKLMNYSMIMLMTMSIFYGYLMNLFMFSNIEVVFLNSMEKLSIIMICSIFIIINKLMNKIMNFKIMYFLKFFFGKMWFLYNFIPLFIIIPLNFSNKYLNNYDKGWSEMFFKNSLMMKMNKLNNLDIFINNNNNMMLMMLNMVFLMMIMLMLL</sequence>
<reference evidence="21" key="1">
    <citation type="journal article" date="2008" name="Mol. Biol. Evol.">
        <title>Rapidly evolving mitochondrial genome and directional selection in mitochondrial genes in the parasitic wasp nasonia (hymenoptera: pteromalidae).</title>
        <authorList>
            <person name="Oliveira D.C."/>
            <person name="Raychoudhury R."/>
            <person name="Lavrov D.V."/>
            <person name="Werren J.H."/>
        </authorList>
    </citation>
    <scope>NUCLEOTIDE SEQUENCE</scope>
    <source>
        <strain evidence="21">HiCD12</strain>
    </source>
</reference>
<comment type="catalytic activity">
    <reaction evidence="16 17">
        <text>a ubiquinone + NADH + 5 H(+)(in) = a ubiquinol + NAD(+) + 4 H(+)(out)</text>
        <dbReference type="Rhea" id="RHEA:29091"/>
        <dbReference type="Rhea" id="RHEA-COMP:9565"/>
        <dbReference type="Rhea" id="RHEA-COMP:9566"/>
        <dbReference type="ChEBI" id="CHEBI:15378"/>
        <dbReference type="ChEBI" id="CHEBI:16389"/>
        <dbReference type="ChEBI" id="CHEBI:17976"/>
        <dbReference type="ChEBI" id="CHEBI:57540"/>
        <dbReference type="ChEBI" id="CHEBI:57945"/>
        <dbReference type="EC" id="7.1.1.2"/>
    </reaction>
</comment>
<reference evidence="21" key="2">
    <citation type="submission" date="2008-05" db="EMBL/GenBank/DDBJ databases">
        <authorList>
            <person name="Oliveira D.C.S.G."/>
            <person name="Raychoudhury R."/>
            <person name="Lavrov D.V."/>
            <person name="Werren J.H."/>
        </authorList>
    </citation>
    <scope>NUCLEOTIDE SEQUENCE</scope>
    <source>
        <strain evidence="21">HiCD12</strain>
    </source>
</reference>
<keyword evidence="10" id="KW-0249">Electron transport</keyword>
<evidence type="ECO:0000256" key="5">
    <source>
        <dbReference type="ARBA" id="ARBA00022448"/>
    </source>
</evidence>
<dbReference type="InterPro" id="IPR001750">
    <property type="entry name" value="ND/Mrp_TM"/>
</dbReference>
<dbReference type="PANTHER" id="PTHR42829">
    <property type="entry name" value="NADH-UBIQUINONE OXIDOREDUCTASE CHAIN 5"/>
    <property type="match status" value="1"/>
</dbReference>
<evidence type="ECO:0000256" key="1">
    <source>
        <dbReference type="ARBA" id="ARBA00003257"/>
    </source>
</evidence>
<evidence type="ECO:0000256" key="10">
    <source>
        <dbReference type="ARBA" id="ARBA00022982"/>
    </source>
</evidence>
<feature type="transmembrane region" description="Helical" evidence="17">
    <location>
        <begin position="451"/>
        <end position="467"/>
    </location>
</feature>
<evidence type="ECO:0000259" key="18">
    <source>
        <dbReference type="Pfam" id="PF00361"/>
    </source>
</evidence>
<keyword evidence="5 17" id="KW-0813">Transport</keyword>
<evidence type="ECO:0000256" key="9">
    <source>
        <dbReference type="ARBA" id="ARBA00022967"/>
    </source>
</evidence>
<keyword evidence="13 17" id="KW-0830">Ubiquinone</keyword>
<dbReference type="InterPro" id="IPR001516">
    <property type="entry name" value="Proton_antipo_N"/>
</dbReference>
<feature type="transmembrane region" description="Helical" evidence="17">
    <location>
        <begin position="175"/>
        <end position="198"/>
    </location>
</feature>
<feature type="transmembrane region" description="Helical" evidence="17">
    <location>
        <begin position="413"/>
        <end position="431"/>
    </location>
</feature>
<feature type="transmembrane region" description="Helical" evidence="17">
    <location>
        <begin position="371"/>
        <end position="393"/>
    </location>
</feature>
<protein>
    <recommendedName>
        <fullName evidence="4 17">NADH-ubiquinone oxidoreductase chain 5</fullName>
        <ecNumber evidence="3 17">7.1.1.2</ecNumber>
    </recommendedName>
</protein>
<keyword evidence="14 17" id="KW-0496">Mitochondrion</keyword>
<comment type="subcellular location">
    <subcellularLocation>
        <location evidence="2">Mitochondrion inner membrane</location>
        <topology evidence="2">Multi-pass membrane protein</topology>
    </subcellularLocation>
</comment>
<feature type="transmembrane region" description="Helical" evidence="17">
    <location>
        <begin position="487"/>
        <end position="503"/>
    </location>
</feature>
<keyword evidence="9" id="KW-1278">Translocase</keyword>
<dbReference type="InterPro" id="IPR010934">
    <property type="entry name" value="NADH_DH_su5_C"/>
</dbReference>
<evidence type="ECO:0000256" key="15">
    <source>
        <dbReference type="ARBA" id="ARBA00023136"/>
    </source>
</evidence>
<keyword evidence="12 17" id="KW-0520">NAD</keyword>
<evidence type="ECO:0000256" key="6">
    <source>
        <dbReference type="ARBA" id="ARBA00022660"/>
    </source>
</evidence>
<comment type="similarity">
    <text evidence="17">Belongs to the complex I subunit 5 family.</text>
</comment>
<feature type="domain" description="NADH:quinone oxidoreductase/Mrp antiporter transmembrane" evidence="18">
    <location>
        <begin position="105"/>
        <end position="382"/>
    </location>
</feature>
<geneLocation type="mitochondrion" evidence="21"/>
<feature type="transmembrane region" description="Helical" evidence="17">
    <location>
        <begin position="150"/>
        <end position="169"/>
    </location>
</feature>
<evidence type="ECO:0000256" key="13">
    <source>
        <dbReference type="ARBA" id="ARBA00023075"/>
    </source>
</evidence>
<evidence type="ECO:0000256" key="14">
    <source>
        <dbReference type="ARBA" id="ARBA00023128"/>
    </source>
</evidence>
<dbReference type="PRINTS" id="PR01434">
    <property type="entry name" value="NADHDHGNASE5"/>
</dbReference>
<evidence type="ECO:0000256" key="3">
    <source>
        <dbReference type="ARBA" id="ARBA00012944"/>
    </source>
</evidence>
<evidence type="ECO:0000256" key="11">
    <source>
        <dbReference type="ARBA" id="ARBA00022989"/>
    </source>
</evidence>
<keyword evidence="11 17" id="KW-1133">Transmembrane helix</keyword>
<comment type="function">
    <text evidence="17">Core subunit of the mitochondrial membrane respiratory chain NADH dehydrogenase (Complex I) which catalyzes electron transfer from NADH through the respiratory chain, using ubiquinone as an electron acceptor. Essential for the catalytic activity and assembly of complex I.</text>
</comment>
<dbReference type="Pfam" id="PF00361">
    <property type="entry name" value="Proton_antipo_M"/>
    <property type="match status" value="1"/>
</dbReference>
<feature type="transmembrane region" description="Helical" evidence="17">
    <location>
        <begin position="290"/>
        <end position="312"/>
    </location>
</feature>
<keyword evidence="6" id="KW-0679">Respiratory chain</keyword>
<feature type="transmembrane region" description="Helical" evidence="17">
    <location>
        <begin position="333"/>
        <end position="351"/>
    </location>
</feature>
<comment type="function">
    <text evidence="1">Core subunit of the mitochondrial membrane respiratory chain NADH dehydrogenase (Complex I) that is believed to belong to the minimal assembly required for catalysis. Complex I functions in the transfer of electrons from NADH to the respiratory chain. The immediate electron acceptor for the enzyme is believed to be ubiquinone.</text>
</comment>
<evidence type="ECO:0000256" key="2">
    <source>
        <dbReference type="ARBA" id="ARBA00004448"/>
    </source>
</evidence>
<feature type="transmembrane region" description="Helical" evidence="17">
    <location>
        <begin position="111"/>
        <end position="129"/>
    </location>
</feature>
<keyword evidence="15 17" id="KW-0472">Membrane</keyword>
<feature type="domain" description="NADH-Ubiquinone oxidoreductase (complex I) chain 5 N-terminal" evidence="19">
    <location>
        <begin position="41"/>
        <end position="89"/>
    </location>
</feature>
<dbReference type="GO" id="GO:0008137">
    <property type="term" value="F:NADH dehydrogenase (ubiquinone) activity"/>
    <property type="evidence" value="ECO:0007669"/>
    <property type="project" value="UniProtKB-EC"/>
</dbReference>
<keyword evidence="7 17" id="KW-0812">Transmembrane</keyword>
<name>B5T303_NASVI</name>
<organism evidence="21">
    <name type="scientific">Nasonia vitripennis</name>
    <name type="common">Parasitic wasp</name>
    <dbReference type="NCBI Taxonomy" id="7425"/>
    <lineage>
        <taxon>Eukaryota</taxon>
        <taxon>Metazoa</taxon>
        <taxon>Ecdysozoa</taxon>
        <taxon>Arthropoda</taxon>
        <taxon>Hexapoda</taxon>
        <taxon>Insecta</taxon>
        <taxon>Pterygota</taxon>
        <taxon>Neoptera</taxon>
        <taxon>Endopterygota</taxon>
        <taxon>Hymenoptera</taxon>
        <taxon>Apocrita</taxon>
        <taxon>Proctotrupomorpha</taxon>
        <taxon>Chalcidoidea</taxon>
        <taxon>Pteromalidae</taxon>
        <taxon>Pteromalinae</taxon>
        <taxon>Nasonia</taxon>
    </lineage>
</organism>
<feature type="domain" description="NADH dehydrogenase subunit 5 C-terminal" evidence="20">
    <location>
        <begin position="387"/>
        <end position="560"/>
    </location>
</feature>
<feature type="transmembrane region" description="Helical" evidence="17">
    <location>
        <begin position="544"/>
        <end position="561"/>
    </location>
</feature>
<feature type="transmembrane region" description="Helical" evidence="17">
    <location>
        <begin position="237"/>
        <end position="259"/>
    </location>
</feature>
<evidence type="ECO:0000256" key="17">
    <source>
        <dbReference type="RuleBase" id="RU003404"/>
    </source>
</evidence>
<feature type="transmembrane region" description="Helical" evidence="17">
    <location>
        <begin position="49"/>
        <end position="76"/>
    </location>
</feature>
<dbReference type="GO" id="GO:0003954">
    <property type="term" value="F:NADH dehydrogenase activity"/>
    <property type="evidence" value="ECO:0007669"/>
    <property type="project" value="TreeGrafter"/>
</dbReference>
<accession>B5T303</accession>
<dbReference type="EC" id="7.1.1.2" evidence="3 17"/>
<dbReference type="AlphaFoldDB" id="B5T303"/>
<dbReference type="InterPro" id="IPR003945">
    <property type="entry name" value="NU5C-like"/>
</dbReference>
<evidence type="ECO:0000256" key="8">
    <source>
        <dbReference type="ARBA" id="ARBA00022792"/>
    </source>
</evidence>
<evidence type="ECO:0000256" key="16">
    <source>
        <dbReference type="ARBA" id="ARBA00049551"/>
    </source>
</evidence>
<evidence type="ECO:0000259" key="19">
    <source>
        <dbReference type="Pfam" id="PF00662"/>
    </source>
</evidence>
<feature type="transmembrane region" description="Helical" evidence="17">
    <location>
        <begin position="266"/>
        <end position="284"/>
    </location>
</feature>
<feature type="transmembrane region" description="Helical" evidence="17">
    <location>
        <begin position="7"/>
        <end position="29"/>
    </location>
</feature>
<keyword evidence="8" id="KW-0999">Mitochondrion inner membrane</keyword>
<feature type="transmembrane region" description="Helical" evidence="17">
    <location>
        <begin position="210"/>
        <end position="231"/>
    </location>
</feature>
<proteinExistence type="inferred from homology"/>
<feature type="transmembrane region" description="Helical" evidence="17">
    <location>
        <begin position="88"/>
        <end position="105"/>
    </location>
</feature>
<dbReference type="Pfam" id="PF06455">
    <property type="entry name" value="NADH5_C"/>
    <property type="match status" value="1"/>
</dbReference>
<evidence type="ECO:0000256" key="12">
    <source>
        <dbReference type="ARBA" id="ARBA00023027"/>
    </source>
</evidence>
<dbReference type="EMBL" id="EU746610">
    <property type="protein sequence ID" value="ACH81748.1"/>
    <property type="molecule type" value="Genomic_DNA"/>
</dbReference>
<evidence type="ECO:0000256" key="7">
    <source>
        <dbReference type="ARBA" id="ARBA00022692"/>
    </source>
</evidence>
<dbReference type="GO" id="GO:0042773">
    <property type="term" value="P:ATP synthesis coupled electron transport"/>
    <property type="evidence" value="ECO:0007669"/>
    <property type="project" value="InterPro"/>
</dbReference>
<gene>
    <name evidence="21" type="primary">nad5</name>
</gene>